<feature type="region of interest" description="Disordered" evidence="6">
    <location>
        <begin position="104"/>
        <end position="174"/>
    </location>
</feature>
<feature type="compositionally biased region" description="Low complexity" evidence="6">
    <location>
        <begin position="963"/>
        <end position="1123"/>
    </location>
</feature>
<feature type="domain" description="Chitin-binding type-2" evidence="7">
    <location>
        <begin position="665"/>
        <end position="723"/>
    </location>
</feature>
<dbReference type="InterPro" id="IPR002557">
    <property type="entry name" value="Chitin-bd_dom"/>
</dbReference>
<dbReference type="Gene3D" id="2.170.140.10">
    <property type="entry name" value="Chitin binding domain"/>
    <property type="match status" value="8"/>
</dbReference>
<dbReference type="GO" id="GO:0008061">
    <property type="term" value="F:chitin binding"/>
    <property type="evidence" value="ECO:0007669"/>
    <property type="project" value="UniProtKB-KW"/>
</dbReference>
<feature type="domain" description="Chitin-binding type-2" evidence="7">
    <location>
        <begin position="384"/>
        <end position="441"/>
    </location>
</feature>
<feature type="region of interest" description="Disordered" evidence="6">
    <location>
        <begin position="541"/>
        <end position="591"/>
    </location>
</feature>
<evidence type="ECO:0000256" key="1">
    <source>
        <dbReference type="ARBA" id="ARBA00022669"/>
    </source>
</evidence>
<evidence type="ECO:0000256" key="2">
    <source>
        <dbReference type="ARBA" id="ARBA00022729"/>
    </source>
</evidence>
<feature type="region of interest" description="Disordered" evidence="6">
    <location>
        <begin position="958"/>
        <end position="1128"/>
    </location>
</feature>
<feature type="domain" description="Chitin-binding type-2" evidence="7">
    <location>
        <begin position="180"/>
        <end position="239"/>
    </location>
</feature>
<dbReference type="HOGENOM" id="CLU_285491_0_0_1"/>
<feature type="compositionally biased region" description="Low complexity" evidence="6">
    <location>
        <begin position="104"/>
        <end position="170"/>
    </location>
</feature>
<dbReference type="OrthoDB" id="6020543at2759"/>
<gene>
    <name evidence="8" type="primary">Dwil\GK16871</name>
    <name evidence="8" type="ORF">Dwil_GK16871</name>
</gene>
<dbReference type="GO" id="GO:0005576">
    <property type="term" value="C:extracellular region"/>
    <property type="evidence" value="ECO:0007669"/>
    <property type="project" value="InterPro"/>
</dbReference>
<evidence type="ECO:0000256" key="5">
    <source>
        <dbReference type="ARBA" id="ARBA00023180"/>
    </source>
</evidence>
<keyword evidence="5" id="KW-0325">Glycoprotein</keyword>
<keyword evidence="1" id="KW-0147">Chitin-binding</keyword>
<accession>B4MM05</accession>
<feature type="domain" description="Chitin-binding type-2" evidence="7">
    <location>
        <begin position="753"/>
        <end position="810"/>
    </location>
</feature>
<keyword evidence="3" id="KW-0677">Repeat</keyword>
<dbReference type="eggNOG" id="ENOG502RXTR">
    <property type="taxonomic scope" value="Eukaryota"/>
</dbReference>
<evidence type="ECO:0000313" key="8">
    <source>
        <dbReference type="EMBL" id="EDW73014.2"/>
    </source>
</evidence>
<evidence type="ECO:0000256" key="3">
    <source>
        <dbReference type="ARBA" id="ARBA00022737"/>
    </source>
</evidence>
<feature type="compositionally biased region" description="Low complexity" evidence="6">
    <location>
        <begin position="548"/>
        <end position="591"/>
    </location>
</feature>
<sequence>MEPRHNTCENEERYENQAMCAGKEYGCLVPYPDNCTQYLVCDCLYPTVMRCPANLWFDNTTKNCNFPQGMECIFYTFDNAESSTQIVTEGTTVGLSTTTEKITTTPTTTTAPKTTTPKTTTPRTTTTPITNTPTTTTPRSTTPTITTITTPKWETTTTIGGSGSSTSSWDPSPPPPGISDDFCRGLAKDQPVYRYPYDCNAYINCTTGYPVLNYCEDDKYFNEFLSICDTPDSVGDCEELPLPTSTTPISTTTPAISTTTEDDGVCGPSPEFIADDYCQSLGNGFYKYDYDCQGYLTCKNGCTYLDYCIADKLFNTWLHICDTPSAVDCTPLPYPTTSTSGQTTESTSSLGTATTESTSISTTEMASTSTTTSTPVTLPPDVNPDACKDLNDDQLIPYAGNCSQFLYCENHEVKLGECPNSMLFNPDFMCCDEPDDVYCYGDRTTTTPKTTTPTTTTPSTTTTIATTPTPTPTTTTTTTKATTLGPDELCANAELSTFFPYPEDCTKYYICLGEGRWYLAKCISGYYDPKTGECGPDVSPTACKEQDTTTSPATTVTTTTEAATRTSTTSGSTPTPTTTTELATTTTSAPSSGGVCSDHDLDDMVAYPNNCKKYIVCRSPIPIAFYCPDDSYYSSELQQCTSWEDSDCDKGESTTTLTPGYTPAPTMCTNSTRDTFPYPENCQWFIRCVDDYIYMMDVCNCGEYYDPITEKCGPDVPSDACRWDYTSTTTNTPASTTTPEESTTAVTRPPPQKGPCDDAEDGQLVPYPNDCTKYIKCDRPIAVSGECDEGDEFSVEFGKCVDAEIAGCSVTTTRKPSTTAGPITTDGTTTPRTTESTTRITTESTTKITTQSSTESTLEPSTESTTVKTTEKTTESSTDGTSTSSPSPTTDSPTTTTEEPSGGGICYGKPEYSWVPYPNNCSKYIECQSPIPIGFDCPEGLEFSPTEFKCMDPELANCSPKATTSDSTTGTTESSSTQKPTSTTENSTTESTTPEPSSTTQSSTTESTTESTTPEPSTTTESSTTKSSTPESTTESTTPEPSSTTVSTTPEPSSTTESSTHEPSSTPDSSTTKISTTESTTESTTSEPSSTTTSTTESTTSKPSSTTESSTTESTTPEPTSTTLHPNTPNICCGYPLGTFLPYPNDCSRYVICDYPIPYAVYCIEGTYYNKQLQQCTETANENC</sequence>
<evidence type="ECO:0000313" key="9">
    <source>
        <dbReference type="Proteomes" id="UP000007798"/>
    </source>
</evidence>
<feature type="domain" description="Chitin-binding type-2" evidence="7">
    <location>
        <begin position="487"/>
        <end position="545"/>
    </location>
</feature>
<dbReference type="InParanoid" id="B4MM05"/>
<feature type="region of interest" description="Disordered" evidence="6">
    <location>
        <begin position="812"/>
        <end position="904"/>
    </location>
</feature>
<dbReference type="SMART" id="SM00494">
    <property type="entry name" value="ChtBD2"/>
    <property type="match status" value="10"/>
</dbReference>
<feature type="region of interest" description="Disordered" evidence="6">
    <location>
        <begin position="449"/>
        <end position="479"/>
    </location>
</feature>
<dbReference type="InterPro" id="IPR051940">
    <property type="entry name" value="Chitin_bind-dev_reg"/>
</dbReference>
<dbReference type="Gene3D" id="3.20.20.80">
    <property type="entry name" value="Glycosidases"/>
    <property type="match status" value="1"/>
</dbReference>
<dbReference type="SUPFAM" id="SSF57625">
    <property type="entry name" value="Invertebrate chitin-binding proteins"/>
    <property type="match status" value="10"/>
</dbReference>
<proteinExistence type="predicted"/>
<dbReference type="KEGG" id="dwi:6639033"/>
<keyword evidence="4" id="KW-1015">Disulfide bond</keyword>
<dbReference type="AlphaFoldDB" id="B4MM05"/>
<dbReference type="Pfam" id="PF01607">
    <property type="entry name" value="CBM_14"/>
    <property type="match status" value="10"/>
</dbReference>
<feature type="region of interest" description="Disordered" evidence="6">
    <location>
        <begin position="730"/>
        <end position="761"/>
    </location>
</feature>
<evidence type="ECO:0000256" key="4">
    <source>
        <dbReference type="ARBA" id="ARBA00023157"/>
    </source>
</evidence>
<feature type="domain" description="Chitin-binding type-2" evidence="7">
    <location>
        <begin position="1129"/>
        <end position="1184"/>
    </location>
</feature>
<keyword evidence="2" id="KW-0732">Signal</keyword>
<reference evidence="8 9" key="1">
    <citation type="journal article" date="2007" name="Nature">
        <title>Evolution of genes and genomes on the Drosophila phylogeny.</title>
        <authorList>
            <consortium name="Drosophila 12 Genomes Consortium"/>
            <person name="Clark A.G."/>
            <person name="Eisen M.B."/>
            <person name="Smith D.R."/>
            <person name="Bergman C.M."/>
            <person name="Oliver B."/>
            <person name="Markow T.A."/>
            <person name="Kaufman T.C."/>
            <person name="Kellis M."/>
            <person name="Gelbart W."/>
            <person name="Iyer V.N."/>
            <person name="Pollard D.A."/>
            <person name="Sackton T.B."/>
            <person name="Larracuente A.M."/>
            <person name="Singh N.D."/>
            <person name="Abad J.P."/>
            <person name="Abt D.N."/>
            <person name="Adryan B."/>
            <person name="Aguade M."/>
            <person name="Akashi H."/>
            <person name="Anderson W.W."/>
            <person name="Aquadro C.F."/>
            <person name="Ardell D.H."/>
            <person name="Arguello R."/>
            <person name="Artieri C.G."/>
            <person name="Barbash D.A."/>
            <person name="Barker D."/>
            <person name="Barsanti P."/>
            <person name="Batterham P."/>
            <person name="Batzoglou S."/>
            <person name="Begun D."/>
            <person name="Bhutkar A."/>
            <person name="Blanco E."/>
            <person name="Bosak S.A."/>
            <person name="Bradley R.K."/>
            <person name="Brand A.D."/>
            <person name="Brent M.R."/>
            <person name="Brooks A.N."/>
            <person name="Brown R.H."/>
            <person name="Butlin R.K."/>
            <person name="Caggese C."/>
            <person name="Calvi B.R."/>
            <person name="Bernardo de Carvalho A."/>
            <person name="Caspi A."/>
            <person name="Castrezana S."/>
            <person name="Celniker S.E."/>
            <person name="Chang J.L."/>
            <person name="Chapple C."/>
            <person name="Chatterji S."/>
            <person name="Chinwalla A."/>
            <person name="Civetta A."/>
            <person name="Clifton S.W."/>
            <person name="Comeron J.M."/>
            <person name="Costello J.C."/>
            <person name="Coyne J.A."/>
            <person name="Daub J."/>
            <person name="David R.G."/>
            <person name="Delcher A.L."/>
            <person name="Delehaunty K."/>
            <person name="Do C.B."/>
            <person name="Ebling H."/>
            <person name="Edwards K."/>
            <person name="Eickbush T."/>
            <person name="Evans J.D."/>
            <person name="Filipski A."/>
            <person name="Findeiss S."/>
            <person name="Freyhult E."/>
            <person name="Fulton L."/>
            <person name="Fulton R."/>
            <person name="Garcia A.C."/>
            <person name="Gardiner A."/>
            <person name="Garfield D.A."/>
            <person name="Garvin B.E."/>
            <person name="Gibson G."/>
            <person name="Gilbert D."/>
            <person name="Gnerre S."/>
            <person name="Godfrey J."/>
            <person name="Good R."/>
            <person name="Gotea V."/>
            <person name="Gravely B."/>
            <person name="Greenberg A.J."/>
            <person name="Griffiths-Jones S."/>
            <person name="Gross S."/>
            <person name="Guigo R."/>
            <person name="Gustafson E.A."/>
            <person name="Haerty W."/>
            <person name="Hahn M.W."/>
            <person name="Halligan D.L."/>
            <person name="Halpern A.L."/>
            <person name="Halter G.M."/>
            <person name="Han M.V."/>
            <person name="Heger A."/>
            <person name="Hillier L."/>
            <person name="Hinrichs A.S."/>
            <person name="Holmes I."/>
            <person name="Hoskins R.A."/>
            <person name="Hubisz M.J."/>
            <person name="Hultmark D."/>
            <person name="Huntley M.A."/>
            <person name="Jaffe D.B."/>
            <person name="Jagadeeshan S."/>
            <person name="Jeck W.R."/>
            <person name="Johnson J."/>
            <person name="Jones C.D."/>
            <person name="Jordan W.C."/>
            <person name="Karpen G.H."/>
            <person name="Kataoka E."/>
            <person name="Keightley P.D."/>
            <person name="Kheradpour P."/>
            <person name="Kirkness E.F."/>
            <person name="Koerich L.B."/>
            <person name="Kristiansen K."/>
            <person name="Kudrna D."/>
            <person name="Kulathinal R.J."/>
            <person name="Kumar S."/>
            <person name="Kwok R."/>
            <person name="Lander E."/>
            <person name="Langley C.H."/>
            <person name="Lapoint R."/>
            <person name="Lazzaro B.P."/>
            <person name="Lee S.J."/>
            <person name="Levesque L."/>
            <person name="Li R."/>
            <person name="Lin C.F."/>
            <person name="Lin M.F."/>
            <person name="Lindblad-Toh K."/>
            <person name="Llopart A."/>
            <person name="Long M."/>
            <person name="Low L."/>
            <person name="Lozovsky E."/>
            <person name="Lu J."/>
            <person name="Luo M."/>
            <person name="Machado C.A."/>
            <person name="Makalowski W."/>
            <person name="Marzo M."/>
            <person name="Matsuda M."/>
            <person name="Matzkin L."/>
            <person name="McAllister B."/>
            <person name="McBride C.S."/>
            <person name="McKernan B."/>
            <person name="McKernan K."/>
            <person name="Mendez-Lago M."/>
            <person name="Minx P."/>
            <person name="Mollenhauer M.U."/>
            <person name="Montooth K."/>
            <person name="Mount S.M."/>
            <person name="Mu X."/>
            <person name="Myers E."/>
            <person name="Negre B."/>
            <person name="Newfeld S."/>
            <person name="Nielsen R."/>
            <person name="Noor M.A."/>
            <person name="O'Grady P."/>
            <person name="Pachter L."/>
            <person name="Papaceit M."/>
            <person name="Parisi M.J."/>
            <person name="Parisi M."/>
            <person name="Parts L."/>
            <person name="Pedersen J.S."/>
            <person name="Pesole G."/>
            <person name="Phillippy A.M."/>
            <person name="Ponting C.P."/>
            <person name="Pop M."/>
            <person name="Porcelli D."/>
            <person name="Powell J.R."/>
            <person name="Prohaska S."/>
            <person name="Pruitt K."/>
            <person name="Puig M."/>
            <person name="Quesneville H."/>
            <person name="Ram K.R."/>
            <person name="Rand D."/>
            <person name="Rasmussen M.D."/>
            <person name="Reed L.K."/>
            <person name="Reenan R."/>
            <person name="Reily A."/>
            <person name="Remington K.A."/>
            <person name="Rieger T.T."/>
            <person name="Ritchie M.G."/>
            <person name="Robin C."/>
            <person name="Rogers Y.H."/>
            <person name="Rohde C."/>
            <person name="Rozas J."/>
            <person name="Rubenfield M.J."/>
            <person name="Ruiz A."/>
            <person name="Russo S."/>
            <person name="Salzberg S.L."/>
            <person name="Sanchez-Gracia A."/>
            <person name="Saranga D.J."/>
            <person name="Sato H."/>
            <person name="Schaeffer S.W."/>
            <person name="Schatz M.C."/>
            <person name="Schlenke T."/>
            <person name="Schwartz R."/>
            <person name="Segarra C."/>
            <person name="Singh R.S."/>
            <person name="Sirot L."/>
            <person name="Sirota M."/>
            <person name="Sisneros N.B."/>
            <person name="Smith C.D."/>
            <person name="Smith T.F."/>
            <person name="Spieth J."/>
            <person name="Stage D.E."/>
            <person name="Stark A."/>
            <person name="Stephan W."/>
            <person name="Strausberg R.L."/>
            <person name="Strempel S."/>
            <person name="Sturgill D."/>
            <person name="Sutton G."/>
            <person name="Sutton G.G."/>
            <person name="Tao W."/>
            <person name="Teichmann S."/>
            <person name="Tobari Y.N."/>
            <person name="Tomimura Y."/>
            <person name="Tsolas J.M."/>
            <person name="Valente V.L."/>
            <person name="Venter E."/>
            <person name="Venter J.C."/>
            <person name="Vicario S."/>
            <person name="Vieira F.G."/>
            <person name="Vilella A.J."/>
            <person name="Villasante A."/>
            <person name="Walenz B."/>
            <person name="Wang J."/>
            <person name="Wasserman M."/>
            <person name="Watts T."/>
            <person name="Wilson D."/>
            <person name="Wilson R.K."/>
            <person name="Wing R.A."/>
            <person name="Wolfner M.F."/>
            <person name="Wong A."/>
            <person name="Wong G.K."/>
            <person name="Wu C.I."/>
            <person name="Wu G."/>
            <person name="Yamamoto D."/>
            <person name="Yang H.P."/>
            <person name="Yang S.P."/>
            <person name="Yorke J.A."/>
            <person name="Yoshida K."/>
            <person name="Zdobnov E."/>
            <person name="Zhang P."/>
            <person name="Zhang Y."/>
            <person name="Zimin A.V."/>
            <person name="Baldwin J."/>
            <person name="Abdouelleil A."/>
            <person name="Abdulkadir J."/>
            <person name="Abebe A."/>
            <person name="Abera B."/>
            <person name="Abreu J."/>
            <person name="Acer S.C."/>
            <person name="Aftuck L."/>
            <person name="Alexander A."/>
            <person name="An P."/>
            <person name="Anderson E."/>
            <person name="Anderson S."/>
            <person name="Arachi H."/>
            <person name="Azer M."/>
            <person name="Bachantsang P."/>
            <person name="Barry A."/>
            <person name="Bayul T."/>
            <person name="Berlin A."/>
            <person name="Bessette D."/>
            <person name="Bloom T."/>
            <person name="Blye J."/>
            <person name="Boguslavskiy L."/>
            <person name="Bonnet C."/>
            <person name="Boukhgalter B."/>
            <person name="Bourzgui I."/>
            <person name="Brown A."/>
            <person name="Cahill P."/>
            <person name="Channer S."/>
            <person name="Cheshatsang Y."/>
            <person name="Chuda L."/>
            <person name="Citroen M."/>
            <person name="Collymore A."/>
            <person name="Cooke P."/>
            <person name="Costello M."/>
            <person name="D'Aco K."/>
            <person name="Daza R."/>
            <person name="De Haan G."/>
            <person name="DeGray S."/>
            <person name="DeMaso C."/>
            <person name="Dhargay N."/>
            <person name="Dooley K."/>
            <person name="Dooley E."/>
            <person name="Doricent M."/>
            <person name="Dorje P."/>
            <person name="Dorjee K."/>
            <person name="Dupes A."/>
            <person name="Elong R."/>
            <person name="Falk J."/>
            <person name="Farina A."/>
            <person name="Faro S."/>
            <person name="Ferguson D."/>
            <person name="Fisher S."/>
            <person name="Foley C.D."/>
            <person name="Franke A."/>
            <person name="Friedrich D."/>
            <person name="Gadbois L."/>
            <person name="Gearin G."/>
            <person name="Gearin C.R."/>
            <person name="Giannoukos G."/>
            <person name="Goode T."/>
            <person name="Graham J."/>
            <person name="Grandbois E."/>
            <person name="Grewal S."/>
            <person name="Gyaltsen K."/>
            <person name="Hafez N."/>
            <person name="Hagos B."/>
            <person name="Hall J."/>
            <person name="Henson C."/>
            <person name="Hollinger A."/>
            <person name="Honan T."/>
            <person name="Huard M.D."/>
            <person name="Hughes L."/>
            <person name="Hurhula B."/>
            <person name="Husby M.E."/>
            <person name="Kamat A."/>
            <person name="Kanga B."/>
            <person name="Kashin S."/>
            <person name="Khazanovich D."/>
            <person name="Kisner P."/>
            <person name="Lance K."/>
            <person name="Lara M."/>
            <person name="Lee W."/>
            <person name="Lennon N."/>
            <person name="Letendre F."/>
            <person name="LeVine R."/>
            <person name="Lipovsky A."/>
            <person name="Liu X."/>
            <person name="Liu J."/>
            <person name="Liu S."/>
            <person name="Lokyitsang T."/>
            <person name="Lokyitsang Y."/>
            <person name="Lubonja R."/>
            <person name="Lui A."/>
            <person name="MacDonald P."/>
            <person name="Magnisalis V."/>
            <person name="Maru K."/>
            <person name="Matthews C."/>
            <person name="McCusker W."/>
            <person name="McDonough S."/>
            <person name="Mehta T."/>
            <person name="Meldrim J."/>
            <person name="Meneus L."/>
            <person name="Mihai O."/>
            <person name="Mihalev A."/>
            <person name="Mihova T."/>
            <person name="Mittelman R."/>
            <person name="Mlenga V."/>
            <person name="Montmayeur A."/>
            <person name="Mulrain L."/>
            <person name="Navidi A."/>
            <person name="Naylor J."/>
            <person name="Negash T."/>
            <person name="Nguyen T."/>
            <person name="Nguyen N."/>
            <person name="Nicol R."/>
            <person name="Norbu C."/>
            <person name="Norbu N."/>
            <person name="Novod N."/>
            <person name="O'Neill B."/>
            <person name="Osman S."/>
            <person name="Markiewicz E."/>
            <person name="Oyono O.L."/>
            <person name="Patti C."/>
            <person name="Phunkhang P."/>
            <person name="Pierre F."/>
            <person name="Priest M."/>
            <person name="Raghuraman S."/>
            <person name="Rege F."/>
            <person name="Reyes R."/>
            <person name="Rise C."/>
            <person name="Rogov P."/>
            <person name="Ross K."/>
            <person name="Ryan E."/>
            <person name="Settipalli S."/>
            <person name="Shea T."/>
            <person name="Sherpa N."/>
            <person name="Shi L."/>
            <person name="Shih D."/>
            <person name="Sparrow T."/>
            <person name="Spaulding J."/>
            <person name="Stalker J."/>
            <person name="Stange-Thomann N."/>
            <person name="Stavropoulos S."/>
            <person name="Stone C."/>
            <person name="Strader C."/>
            <person name="Tesfaye S."/>
            <person name="Thomson T."/>
            <person name="Thoulutsang Y."/>
            <person name="Thoulutsang D."/>
            <person name="Topham K."/>
            <person name="Topping I."/>
            <person name="Tsamla T."/>
            <person name="Vassiliev H."/>
            <person name="Vo A."/>
            <person name="Wangchuk T."/>
            <person name="Wangdi T."/>
            <person name="Weiand M."/>
            <person name="Wilkinson J."/>
            <person name="Wilson A."/>
            <person name="Yadav S."/>
            <person name="Young G."/>
            <person name="Yu Q."/>
            <person name="Zembek L."/>
            <person name="Zhong D."/>
            <person name="Zimmer A."/>
            <person name="Zwirko Z."/>
            <person name="Jaffe D.B."/>
            <person name="Alvarez P."/>
            <person name="Brockman W."/>
            <person name="Butler J."/>
            <person name="Chin C."/>
            <person name="Gnerre S."/>
            <person name="Grabherr M."/>
            <person name="Kleber M."/>
            <person name="Mauceli E."/>
            <person name="MacCallum I."/>
        </authorList>
    </citation>
    <scope>NUCLEOTIDE SEQUENCE [LARGE SCALE GENOMIC DNA]</scope>
    <source>
        <strain evidence="9">Tucson 14030-0811.24</strain>
    </source>
</reference>
<dbReference type="InterPro" id="IPR036508">
    <property type="entry name" value="Chitin-bd_dom_sf"/>
</dbReference>
<dbReference type="STRING" id="7260.B4MM05"/>
<feature type="compositionally biased region" description="Low complexity" evidence="6">
    <location>
        <begin position="730"/>
        <end position="747"/>
    </location>
</feature>
<dbReference type="PROSITE" id="PS50940">
    <property type="entry name" value="CHIT_BIND_II"/>
    <property type="match status" value="10"/>
</dbReference>
<feature type="compositionally biased region" description="Low complexity" evidence="6">
    <location>
        <begin position="817"/>
        <end position="868"/>
    </location>
</feature>
<feature type="domain" description="Chitin-binding type-2" evidence="7">
    <location>
        <begin position="903"/>
        <end position="960"/>
    </location>
</feature>
<feature type="domain" description="Chitin-binding type-2" evidence="7">
    <location>
        <begin position="593"/>
        <end position="650"/>
    </location>
</feature>
<feature type="domain" description="Chitin-binding type-2" evidence="7">
    <location>
        <begin position="17"/>
        <end position="74"/>
    </location>
</feature>
<dbReference type="PANTHER" id="PTHR23301:SF0">
    <property type="entry name" value="CHITIN-BINDING TYPE-2 DOMAIN-CONTAINING PROTEIN-RELATED"/>
    <property type="match status" value="1"/>
</dbReference>
<dbReference type="Proteomes" id="UP000007798">
    <property type="component" value="Unassembled WGS sequence"/>
</dbReference>
<evidence type="ECO:0000256" key="6">
    <source>
        <dbReference type="SAM" id="MobiDB-lite"/>
    </source>
</evidence>
<organism evidence="8 9">
    <name type="scientific">Drosophila willistoni</name>
    <name type="common">Fruit fly</name>
    <dbReference type="NCBI Taxonomy" id="7260"/>
    <lineage>
        <taxon>Eukaryota</taxon>
        <taxon>Metazoa</taxon>
        <taxon>Ecdysozoa</taxon>
        <taxon>Arthropoda</taxon>
        <taxon>Hexapoda</taxon>
        <taxon>Insecta</taxon>
        <taxon>Pterygota</taxon>
        <taxon>Neoptera</taxon>
        <taxon>Endopterygota</taxon>
        <taxon>Diptera</taxon>
        <taxon>Brachycera</taxon>
        <taxon>Muscomorpha</taxon>
        <taxon>Ephydroidea</taxon>
        <taxon>Drosophilidae</taxon>
        <taxon>Drosophila</taxon>
        <taxon>Sophophora</taxon>
    </lineage>
</organism>
<keyword evidence="9" id="KW-1185">Reference proteome</keyword>
<name>B4MM05_DROWI</name>
<protein>
    <recommendedName>
        <fullName evidence="7">Chitin-binding type-2 domain-containing protein</fullName>
    </recommendedName>
</protein>
<feature type="region of interest" description="Disordered" evidence="6">
    <location>
        <begin position="336"/>
        <end position="380"/>
    </location>
</feature>
<feature type="compositionally biased region" description="Low complexity" evidence="6">
    <location>
        <begin position="875"/>
        <end position="900"/>
    </location>
</feature>
<feature type="domain" description="Chitin-binding type-2" evidence="7">
    <location>
        <begin position="275"/>
        <end position="331"/>
    </location>
</feature>
<dbReference type="PANTHER" id="PTHR23301">
    <property type="entry name" value="CHITIN BINDING PERITROPHIN-A"/>
    <property type="match status" value="1"/>
</dbReference>
<evidence type="ECO:0000259" key="7">
    <source>
        <dbReference type="PROSITE" id="PS50940"/>
    </source>
</evidence>
<dbReference type="EMBL" id="CH963847">
    <property type="protein sequence ID" value="EDW73014.2"/>
    <property type="molecule type" value="Genomic_DNA"/>
</dbReference>
<feature type="compositionally biased region" description="Low complexity" evidence="6">
    <location>
        <begin position="336"/>
        <end position="374"/>
    </location>
</feature>